<evidence type="ECO:0000256" key="8">
    <source>
        <dbReference type="PIRNR" id="PIRNR023381"/>
    </source>
</evidence>
<keyword evidence="6 8" id="KW-0472">Membrane</keyword>
<keyword evidence="3 8" id="KW-0812">Transmembrane</keyword>
<dbReference type="InterPro" id="IPR006603">
    <property type="entry name" value="PQ-loop_rpt"/>
</dbReference>
<keyword evidence="12" id="KW-1185">Reference proteome</keyword>
<dbReference type="Gene3D" id="1.20.1280.290">
    <property type="match status" value="2"/>
</dbReference>
<evidence type="ECO:0000256" key="2">
    <source>
        <dbReference type="ARBA" id="ARBA00022448"/>
    </source>
</evidence>
<gene>
    <name evidence="11" type="ORF">VSDG_03976</name>
</gene>
<keyword evidence="5 8" id="KW-1133">Transmembrane helix</keyword>
<dbReference type="GO" id="GO:0016020">
    <property type="term" value="C:membrane"/>
    <property type="evidence" value="ECO:0007669"/>
    <property type="project" value="UniProtKB-SubCell"/>
</dbReference>
<evidence type="ECO:0000256" key="10">
    <source>
        <dbReference type="SAM" id="Phobius"/>
    </source>
</evidence>
<proteinExistence type="inferred from homology"/>
<comment type="caution">
    <text evidence="11">The sequence shown here is derived from an EMBL/GenBank/DDBJ whole genome shotgun (WGS) entry which is preliminary data.</text>
</comment>
<dbReference type="Pfam" id="PF04193">
    <property type="entry name" value="PQ-loop"/>
    <property type="match status" value="2"/>
</dbReference>
<evidence type="ECO:0000256" key="3">
    <source>
        <dbReference type="ARBA" id="ARBA00022692"/>
    </source>
</evidence>
<accession>A0A423W7S4</accession>
<dbReference type="Proteomes" id="UP000284375">
    <property type="component" value="Unassembled WGS sequence"/>
</dbReference>
<evidence type="ECO:0000256" key="7">
    <source>
        <dbReference type="ARBA" id="ARBA00038475"/>
    </source>
</evidence>
<feature type="compositionally biased region" description="Low complexity" evidence="9">
    <location>
        <begin position="270"/>
        <end position="292"/>
    </location>
</feature>
<feature type="transmembrane region" description="Helical" evidence="10">
    <location>
        <begin position="116"/>
        <end position="137"/>
    </location>
</feature>
<evidence type="ECO:0000256" key="6">
    <source>
        <dbReference type="ARBA" id="ARBA00023136"/>
    </source>
</evidence>
<evidence type="ECO:0000256" key="4">
    <source>
        <dbReference type="ARBA" id="ARBA00022737"/>
    </source>
</evidence>
<reference evidence="11 12" key="1">
    <citation type="submission" date="2015-09" db="EMBL/GenBank/DDBJ databases">
        <title>Host preference determinants of Valsa canker pathogens revealed by comparative genomics.</title>
        <authorList>
            <person name="Yin Z."/>
            <person name="Huang L."/>
        </authorList>
    </citation>
    <scope>NUCLEOTIDE SEQUENCE [LARGE SCALE GENOMIC DNA]</scope>
    <source>
        <strain evidence="11 12">YSFL</strain>
    </source>
</reference>
<feature type="region of interest" description="Disordered" evidence="9">
    <location>
        <begin position="260"/>
        <end position="299"/>
    </location>
</feature>
<dbReference type="OrthoDB" id="271506at2759"/>
<dbReference type="FunFam" id="1.20.1280.290:FF:000006">
    <property type="entry name" value="mannose-P-dolichol utilization defect 1 protein"/>
    <property type="match status" value="1"/>
</dbReference>
<protein>
    <recommendedName>
        <fullName evidence="8">Mannose-P-dolichol utilization defect 1 protein homolog</fullName>
    </recommendedName>
</protein>
<sequence>MEHLESLRSALQPVLQPLTHKLPEPIRDLGVSIIGDKCYSSLVLDIDVTDTDCLKLAVSKALGIGIVGASSIVKVPQIVNLVRSKSASGISFLSYLLETSSYLISLAYNVRNGFPFSTYGETALILGQNVIITVLVLNYSGRAGVAALFVAALAGAMGALFTEGVLDMNMLGYLQAGAGTLGVASKVPQILAIWQEGGTGQLSAFTVFNYLLGSLARVFTTLQEVDDKLILYSFVAGCALNLVLALQMLYYWNQPSAKPLGARKHKAPKASKPVAASSSTSTPTGKSTPKKAPTTRRRG</sequence>
<dbReference type="PIRSF" id="PIRSF023381">
    <property type="entry name" value="MannP-dilichol_defect-1p"/>
    <property type="match status" value="1"/>
</dbReference>
<evidence type="ECO:0000256" key="9">
    <source>
        <dbReference type="SAM" id="MobiDB-lite"/>
    </source>
</evidence>
<comment type="subcellular location">
    <subcellularLocation>
        <location evidence="1 8">Membrane</location>
        <topology evidence="1 8">Multi-pass membrane protein</topology>
    </subcellularLocation>
</comment>
<keyword evidence="4" id="KW-0677">Repeat</keyword>
<organism evidence="11 12">
    <name type="scientific">Cytospora chrysosperma</name>
    <name type="common">Cytospora canker fungus</name>
    <name type="synonym">Sphaeria chrysosperma</name>
    <dbReference type="NCBI Taxonomy" id="252740"/>
    <lineage>
        <taxon>Eukaryota</taxon>
        <taxon>Fungi</taxon>
        <taxon>Dikarya</taxon>
        <taxon>Ascomycota</taxon>
        <taxon>Pezizomycotina</taxon>
        <taxon>Sordariomycetes</taxon>
        <taxon>Sordariomycetidae</taxon>
        <taxon>Diaporthales</taxon>
        <taxon>Cytosporaceae</taxon>
        <taxon>Cytospora</taxon>
    </lineage>
</organism>
<dbReference type="InterPro" id="IPR016817">
    <property type="entry name" value="MannP-dilichol_defect-1"/>
</dbReference>
<dbReference type="STRING" id="252740.A0A423W7S4"/>
<name>A0A423W7S4_CYTCH</name>
<dbReference type="SMART" id="SM00679">
    <property type="entry name" value="CTNS"/>
    <property type="match status" value="2"/>
</dbReference>
<evidence type="ECO:0000256" key="5">
    <source>
        <dbReference type="ARBA" id="ARBA00022989"/>
    </source>
</evidence>
<keyword evidence="2" id="KW-0813">Transport</keyword>
<evidence type="ECO:0000313" key="11">
    <source>
        <dbReference type="EMBL" id="ROV99395.1"/>
    </source>
</evidence>
<evidence type="ECO:0000313" key="12">
    <source>
        <dbReference type="Proteomes" id="UP000284375"/>
    </source>
</evidence>
<evidence type="ECO:0000256" key="1">
    <source>
        <dbReference type="ARBA" id="ARBA00004141"/>
    </source>
</evidence>
<dbReference type="PANTHER" id="PTHR12226">
    <property type="entry name" value="MANNOSE-P-DOLICHOL UTILIZATION DEFECT 1 LEC35 -RELATED"/>
    <property type="match status" value="1"/>
</dbReference>
<comment type="similarity">
    <text evidence="7 8">Belongs to the MPDU1 (TC 2.A.43.3) family.</text>
</comment>
<feature type="transmembrane region" description="Helical" evidence="10">
    <location>
        <begin position="229"/>
        <end position="252"/>
    </location>
</feature>
<dbReference type="EMBL" id="LJZO01000011">
    <property type="protein sequence ID" value="ROV99395.1"/>
    <property type="molecule type" value="Genomic_DNA"/>
</dbReference>
<feature type="transmembrane region" description="Helical" evidence="10">
    <location>
        <begin position="144"/>
        <end position="162"/>
    </location>
</feature>
<dbReference type="AlphaFoldDB" id="A0A423W7S4"/>
<dbReference type="PANTHER" id="PTHR12226:SF2">
    <property type="entry name" value="MANNOSE-P-DOLICHOL UTILIZATION DEFECT 1 PROTEIN"/>
    <property type="match status" value="1"/>
</dbReference>